<feature type="domain" description="CAP-Gly" evidence="9">
    <location>
        <begin position="161"/>
        <end position="203"/>
    </location>
</feature>
<dbReference type="Gene3D" id="2.30.30.190">
    <property type="entry name" value="CAP Gly-rich-like domain"/>
    <property type="match status" value="2"/>
</dbReference>
<evidence type="ECO:0000256" key="4">
    <source>
        <dbReference type="ARBA" id="ARBA00022737"/>
    </source>
</evidence>
<dbReference type="InterPro" id="IPR036859">
    <property type="entry name" value="CAP-Gly_dom_sf"/>
</dbReference>
<dbReference type="SUPFAM" id="SSF74924">
    <property type="entry name" value="Cap-Gly domain"/>
    <property type="match status" value="2"/>
</dbReference>
<accession>A0AA85IQF6</accession>
<dbReference type="SMART" id="SM01052">
    <property type="entry name" value="CAP_GLY"/>
    <property type="match status" value="2"/>
</dbReference>
<dbReference type="GO" id="GO:0005938">
    <property type="term" value="C:cell cortex"/>
    <property type="evidence" value="ECO:0007669"/>
    <property type="project" value="TreeGrafter"/>
</dbReference>
<feature type="coiled-coil region" evidence="7">
    <location>
        <begin position="766"/>
        <end position="905"/>
    </location>
</feature>
<name>A0AA85IQF6_TRIRE</name>
<dbReference type="PROSITE" id="PS00845">
    <property type="entry name" value="CAP_GLY_1"/>
    <property type="match status" value="2"/>
</dbReference>
<feature type="region of interest" description="Disordered" evidence="8">
    <location>
        <begin position="1009"/>
        <end position="1058"/>
    </location>
</feature>
<dbReference type="AlphaFoldDB" id="A0AA85IQF6"/>
<keyword evidence="2" id="KW-0963">Cytoplasm</keyword>
<feature type="region of interest" description="Disordered" evidence="8">
    <location>
        <begin position="212"/>
        <end position="284"/>
    </location>
</feature>
<feature type="compositionally biased region" description="Low complexity" evidence="8">
    <location>
        <begin position="1018"/>
        <end position="1041"/>
    </location>
</feature>
<keyword evidence="6" id="KW-0206">Cytoskeleton</keyword>
<reference evidence="11" key="2">
    <citation type="submission" date="2023-11" db="UniProtKB">
        <authorList>
            <consortium name="WormBaseParasite"/>
        </authorList>
    </citation>
    <scope>IDENTIFICATION</scope>
</reference>
<sequence>MSQLQSDSNQINFAIGDVVYVGTDTQRIGKIEFIGETQFAAGEWIGVSLFSPLGKNDGSVDGVVYFKCEPSHGIFSKRGNIRHASNTDVLESAKMETTINNDDRLSISLSKQDSTADVGSVCSSRHSAVNSHIVPPGQCGLQIGDLVQVSGGRVGILRYLGPTEFAVGEWAGVELDEPTGKNDGSVAGVRYFTCKPNYGLFAAANRVVRAGTSKDESRTSGFNVSKNGQTRRSQESLLSYSSNLSSVSRSYRTQPGNNGLQGRNSLSGNRKSMTSMNGANRRENASNLLTLQRLIKEKEAHIEQLLQEREIERSDLAKVTLEKEMAQAETVNQRAVIQQLNQQLENMEAVLQHLRDEHEQATIKLHEERKNLEDLQFRMEEENIDKTTLESQNADDESKIFELEEALMSAREANERMETELNKVRTELNNLLQKQSPETLALLNEGISQKQDKSLQRSEVVSEVSIPPNEKDEQTLKEECERLRVLLAERQTEAEDLLKRQSETIQSLTSEFNEQIKKLNSELEHSSVEMQAFKDENNALKLQNNELVVKLKSEIEQLNKQLTEQEKSANEKLLAFEKRITELNNMLEAEKLKSASSPAGHHQQACSEELNNLKQQQKAVLDDLTEYHNNVLSNAELCHSAQVDEVTSLQADNNENANNLLLEKIKAQEELLNEQKEQLAEFQLQYKTIIQDKENSESRLGELEGNLNRIKAELAESKVKQDELLMELNGARSKRDQLVEEICTMLGDLSVAEKSDNLSAVLHQRINDLKEQISYHEKNRQDLQKYCQTLESERNELESELTRVNVTLKNASEVQSDSASLKEELDTVRQKMLSLEKSASNAFDQLEVKSNELQAIQNQLDKVLAEQMEHEKVHNHTITVLETEKQVLLERIQEAENRLAQQQQQSKLPVLNMNQASQESEKVDVNRLLEEKASSEAQVNFLNSIIVDLHAKNAELESRVRAMLVGADEHLDSHSNKRTKSRGTPPPPRLWCDNCLVFDSHDTKDCPQTTANSKNYHNNGTHINNGVINNNNNHNNPPSSTDDSPHRRPSKTYHKHRISSTTQRIYCDNCGVFDDHITESCTDTQTF</sequence>
<dbReference type="GO" id="GO:0031122">
    <property type="term" value="P:cytoplasmic microtubule organization"/>
    <property type="evidence" value="ECO:0007669"/>
    <property type="project" value="TreeGrafter"/>
</dbReference>
<feature type="coiled-coil region" evidence="7">
    <location>
        <begin position="288"/>
        <end position="434"/>
    </location>
</feature>
<keyword evidence="4" id="KW-0677">Repeat</keyword>
<dbReference type="WBParaSite" id="TREG1_101470.2">
    <property type="protein sequence ID" value="TREG1_101470.2"/>
    <property type="gene ID" value="TREG1_101470"/>
</dbReference>
<evidence type="ECO:0000313" key="11">
    <source>
        <dbReference type="WBParaSite" id="TREG1_101470.2"/>
    </source>
</evidence>
<dbReference type="InterPro" id="IPR032108">
    <property type="entry name" value="CLIP1_ZNF"/>
</dbReference>
<dbReference type="PANTHER" id="PTHR18916">
    <property type="entry name" value="DYNACTIN 1-RELATED MICROTUBULE-BINDING"/>
    <property type="match status" value="1"/>
</dbReference>
<feature type="coiled-coil region" evidence="7">
    <location>
        <begin position="491"/>
        <end position="741"/>
    </location>
</feature>
<dbReference type="GO" id="GO:0051010">
    <property type="term" value="F:microtubule plus-end binding"/>
    <property type="evidence" value="ECO:0007669"/>
    <property type="project" value="TreeGrafter"/>
</dbReference>
<evidence type="ECO:0000259" key="9">
    <source>
        <dbReference type="PROSITE" id="PS50245"/>
    </source>
</evidence>
<dbReference type="Pfam" id="PF01302">
    <property type="entry name" value="CAP_GLY"/>
    <property type="match status" value="2"/>
</dbReference>
<evidence type="ECO:0000256" key="2">
    <source>
        <dbReference type="ARBA" id="ARBA00022490"/>
    </source>
</evidence>
<dbReference type="GO" id="GO:0035371">
    <property type="term" value="C:microtubule plus-end"/>
    <property type="evidence" value="ECO:0007669"/>
    <property type="project" value="TreeGrafter"/>
</dbReference>
<organism evidence="10 11">
    <name type="scientific">Trichobilharzia regenti</name>
    <name type="common">Nasal bird schistosome</name>
    <dbReference type="NCBI Taxonomy" id="157069"/>
    <lineage>
        <taxon>Eukaryota</taxon>
        <taxon>Metazoa</taxon>
        <taxon>Spiralia</taxon>
        <taxon>Lophotrochozoa</taxon>
        <taxon>Platyhelminthes</taxon>
        <taxon>Trematoda</taxon>
        <taxon>Digenea</taxon>
        <taxon>Strigeidida</taxon>
        <taxon>Schistosomatoidea</taxon>
        <taxon>Schistosomatidae</taxon>
        <taxon>Trichobilharzia</taxon>
    </lineage>
</organism>
<keyword evidence="3" id="KW-0493">Microtubule</keyword>
<feature type="compositionally biased region" description="Polar residues" evidence="8">
    <location>
        <begin position="251"/>
        <end position="278"/>
    </location>
</feature>
<evidence type="ECO:0000256" key="5">
    <source>
        <dbReference type="ARBA" id="ARBA00023054"/>
    </source>
</evidence>
<dbReference type="GO" id="GO:0005634">
    <property type="term" value="C:nucleus"/>
    <property type="evidence" value="ECO:0007669"/>
    <property type="project" value="TreeGrafter"/>
</dbReference>
<protein>
    <recommendedName>
        <fullName evidence="9">CAP-Gly domain-containing protein</fullName>
    </recommendedName>
</protein>
<proteinExistence type="predicted"/>
<feature type="compositionally biased region" description="Basic residues" evidence="8">
    <location>
        <begin position="1047"/>
        <end position="1058"/>
    </location>
</feature>
<comment type="subcellular location">
    <subcellularLocation>
        <location evidence="1">Cytoplasm</location>
        <location evidence="1">Cytoskeleton</location>
    </subcellularLocation>
</comment>
<dbReference type="Proteomes" id="UP000050795">
    <property type="component" value="Unassembled WGS sequence"/>
</dbReference>
<feature type="compositionally biased region" description="Polar residues" evidence="8">
    <location>
        <begin position="219"/>
        <end position="230"/>
    </location>
</feature>
<feature type="compositionally biased region" description="Low complexity" evidence="8">
    <location>
        <begin position="235"/>
        <end position="250"/>
    </location>
</feature>
<dbReference type="PROSITE" id="PS50245">
    <property type="entry name" value="CAP_GLY_2"/>
    <property type="match status" value="2"/>
</dbReference>
<evidence type="ECO:0000256" key="3">
    <source>
        <dbReference type="ARBA" id="ARBA00022701"/>
    </source>
</evidence>
<keyword evidence="10" id="KW-1185">Reference proteome</keyword>
<keyword evidence="5 7" id="KW-0175">Coiled coil</keyword>
<dbReference type="Pfam" id="PF16641">
    <property type="entry name" value="CLIP1_ZNF"/>
    <property type="match status" value="2"/>
</dbReference>
<evidence type="ECO:0000256" key="8">
    <source>
        <dbReference type="SAM" id="MobiDB-lite"/>
    </source>
</evidence>
<evidence type="ECO:0000256" key="7">
    <source>
        <dbReference type="SAM" id="Coils"/>
    </source>
</evidence>
<reference evidence="10" key="1">
    <citation type="submission" date="2022-06" db="EMBL/GenBank/DDBJ databases">
        <authorList>
            <person name="Berger JAMES D."/>
            <person name="Berger JAMES D."/>
        </authorList>
    </citation>
    <scope>NUCLEOTIDE SEQUENCE [LARGE SCALE GENOMIC DNA]</scope>
</reference>
<evidence type="ECO:0000256" key="6">
    <source>
        <dbReference type="ARBA" id="ARBA00023212"/>
    </source>
</evidence>
<dbReference type="InterPro" id="IPR000938">
    <property type="entry name" value="CAP-Gly_domain"/>
</dbReference>
<evidence type="ECO:0000256" key="1">
    <source>
        <dbReference type="ARBA" id="ARBA00004245"/>
    </source>
</evidence>
<feature type="domain" description="CAP-Gly" evidence="9">
    <location>
        <begin position="35"/>
        <end position="77"/>
    </location>
</feature>
<evidence type="ECO:0000313" key="10">
    <source>
        <dbReference type="Proteomes" id="UP000050795"/>
    </source>
</evidence>